<dbReference type="PANTHER" id="PTHR13169">
    <property type="entry name" value="UBIQUITIN-LIKE PROTEIN 3 HCG-1 PROTEIN"/>
    <property type="match status" value="1"/>
</dbReference>
<dbReference type="SUPFAM" id="SSF54236">
    <property type="entry name" value="Ubiquitin-like"/>
    <property type="match status" value="1"/>
</dbReference>
<name>A0A9Q8PF18_PASFU</name>
<accession>A0A9Q8PF18</accession>
<feature type="compositionally biased region" description="Low complexity" evidence="1">
    <location>
        <begin position="42"/>
        <end position="63"/>
    </location>
</feature>
<dbReference type="AlphaFoldDB" id="A0A9Q8PF18"/>
<dbReference type="InterPro" id="IPR039540">
    <property type="entry name" value="UBL3-like_ubiquitin_dom"/>
</dbReference>
<feature type="compositionally biased region" description="Polar residues" evidence="1">
    <location>
        <begin position="69"/>
        <end position="84"/>
    </location>
</feature>
<dbReference type="OMA" id="NDAVAME"/>
<gene>
    <name evidence="3" type="ORF">CLAFUR5_11656</name>
</gene>
<feature type="region of interest" description="Disordered" evidence="1">
    <location>
        <begin position="218"/>
        <end position="250"/>
    </location>
</feature>
<dbReference type="GeneID" id="71991534"/>
<dbReference type="RefSeq" id="XP_047765611.1">
    <property type="nucleotide sequence ID" value="XM_047910804.1"/>
</dbReference>
<dbReference type="InterPro" id="IPR029071">
    <property type="entry name" value="Ubiquitin-like_domsf"/>
</dbReference>
<evidence type="ECO:0000313" key="4">
    <source>
        <dbReference type="Proteomes" id="UP000756132"/>
    </source>
</evidence>
<dbReference type="PANTHER" id="PTHR13169:SF0">
    <property type="entry name" value="UBIQUITIN-LIKE PROTEIN 3"/>
    <property type="match status" value="1"/>
</dbReference>
<keyword evidence="4" id="KW-1185">Reference proteome</keyword>
<organism evidence="3 4">
    <name type="scientific">Passalora fulva</name>
    <name type="common">Tomato leaf mold</name>
    <name type="synonym">Cladosporium fulvum</name>
    <dbReference type="NCBI Taxonomy" id="5499"/>
    <lineage>
        <taxon>Eukaryota</taxon>
        <taxon>Fungi</taxon>
        <taxon>Dikarya</taxon>
        <taxon>Ascomycota</taxon>
        <taxon>Pezizomycotina</taxon>
        <taxon>Dothideomycetes</taxon>
        <taxon>Dothideomycetidae</taxon>
        <taxon>Mycosphaerellales</taxon>
        <taxon>Mycosphaerellaceae</taxon>
        <taxon>Fulvia</taxon>
    </lineage>
</organism>
<reference evidence="3" key="1">
    <citation type="submission" date="2021-12" db="EMBL/GenBank/DDBJ databases">
        <authorList>
            <person name="Zaccaron A."/>
            <person name="Stergiopoulos I."/>
        </authorList>
    </citation>
    <scope>NUCLEOTIDE SEQUENCE</scope>
    <source>
        <strain evidence="3">Race5_Kim</strain>
    </source>
</reference>
<protein>
    <recommendedName>
        <fullName evidence="2">UBL3-like ubiquitin domain-containing protein</fullName>
    </recommendedName>
</protein>
<evidence type="ECO:0000256" key="1">
    <source>
        <dbReference type="SAM" id="MobiDB-lite"/>
    </source>
</evidence>
<dbReference type="OrthoDB" id="1043111at2759"/>
<evidence type="ECO:0000313" key="3">
    <source>
        <dbReference type="EMBL" id="UJO21245.1"/>
    </source>
</evidence>
<feature type="compositionally biased region" description="Low complexity" evidence="1">
    <location>
        <begin position="224"/>
        <end position="233"/>
    </location>
</feature>
<sequence>MASSEPEAVAGAPPQRAQEAPVSERPSYMNYVPPTPGDQQFEDALQQQQPETPAAAPTSVPAPQLSPIEANTQTPSTAIEQSPPLTRKKTEALGPVTEDALTHPTVTNGQQLNISLMLTTGARHSYKIDEKYLRSRKMESKDASGAFDPKGITGYQLRELIWIDWRSEWEPRPTNPSSIRLIIMGRMIEAKAILRDLPFKDDSTNVVHMTVKPADLVDDEETAGKSTGKTGSTRMREGADRSAGCRCSVQ</sequence>
<feature type="region of interest" description="Disordered" evidence="1">
    <location>
        <begin position="1"/>
        <end position="87"/>
    </location>
</feature>
<reference evidence="3" key="2">
    <citation type="journal article" date="2022" name="Microb. Genom.">
        <title>A chromosome-scale genome assembly of the tomato pathogen Cladosporium fulvum reveals a compartmentalized genome architecture and the presence of a dispensable chromosome.</title>
        <authorList>
            <person name="Zaccaron A.Z."/>
            <person name="Chen L.H."/>
            <person name="Samaras A."/>
            <person name="Stergiopoulos I."/>
        </authorList>
    </citation>
    <scope>NUCLEOTIDE SEQUENCE</scope>
    <source>
        <strain evidence="3">Race5_Kim</strain>
    </source>
</reference>
<dbReference type="KEGG" id="ffu:CLAFUR5_11656"/>
<proteinExistence type="predicted"/>
<dbReference type="InterPro" id="IPR040015">
    <property type="entry name" value="UBL3-like"/>
</dbReference>
<dbReference type="Pfam" id="PF13881">
    <property type="entry name" value="Rad60-SLD_2"/>
    <property type="match status" value="1"/>
</dbReference>
<dbReference type="Proteomes" id="UP000756132">
    <property type="component" value="Chromosome 8"/>
</dbReference>
<feature type="domain" description="UBL3-like ubiquitin" evidence="2">
    <location>
        <begin position="136"/>
        <end position="226"/>
    </location>
</feature>
<evidence type="ECO:0000259" key="2">
    <source>
        <dbReference type="Pfam" id="PF13881"/>
    </source>
</evidence>
<dbReference type="Gene3D" id="3.10.20.90">
    <property type="entry name" value="Phosphatidylinositol 3-kinase Catalytic Subunit, Chain A, domain 1"/>
    <property type="match status" value="1"/>
</dbReference>
<dbReference type="EMBL" id="CP090170">
    <property type="protein sequence ID" value="UJO21245.1"/>
    <property type="molecule type" value="Genomic_DNA"/>
</dbReference>